<reference evidence="2 3" key="1">
    <citation type="submission" date="2017-08" db="EMBL/GenBank/DDBJ databases">
        <authorList>
            <person name="de Groot N.N."/>
        </authorList>
    </citation>
    <scope>NUCLEOTIDE SEQUENCE [LARGE SCALE GENOMIC DNA]</scope>
    <source>
        <strain evidence="2 3">JC228</strain>
    </source>
</reference>
<dbReference type="AlphaFoldDB" id="A0A285CH35"/>
<feature type="transmembrane region" description="Helical" evidence="1">
    <location>
        <begin position="58"/>
        <end position="76"/>
    </location>
</feature>
<protein>
    <recommendedName>
        <fullName evidence="4">ABC-2 type transport system permease protein</fullName>
    </recommendedName>
</protein>
<keyword evidence="3" id="KW-1185">Reference proteome</keyword>
<organism evidence="2 3">
    <name type="scientific">Bacillus oleivorans</name>
    <dbReference type="NCBI Taxonomy" id="1448271"/>
    <lineage>
        <taxon>Bacteria</taxon>
        <taxon>Bacillati</taxon>
        <taxon>Bacillota</taxon>
        <taxon>Bacilli</taxon>
        <taxon>Bacillales</taxon>
        <taxon>Bacillaceae</taxon>
        <taxon>Bacillus</taxon>
    </lineage>
</organism>
<keyword evidence="1" id="KW-0472">Membrane</keyword>
<gene>
    <name evidence="2" type="ORF">SAMN05877753_101214</name>
</gene>
<proteinExistence type="predicted"/>
<accession>A0A285CH35</accession>
<dbReference type="Pfam" id="PF12730">
    <property type="entry name" value="ABC2_membrane_4"/>
    <property type="match status" value="1"/>
</dbReference>
<keyword evidence="1" id="KW-0812">Transmembrane</keyword>
<evidence type="ECO:0000256" key="1">
    <source>
        <dbReference type="SAM" id="Phobius"/>
    </source>
</evidence>
<sequence>MKFIALLQIEWLKMRKTNIWPLVLISPALAAAIAFGFGNPGSSTPWIESFYPMTIPHGVLFLPLLAGVFSAFVCRYEHLDGGWKLLFALPITRMKVVLSKFTIVMGLLFITQILIVVGLLVVGIIKGFLAPVPWEILLKSTMGGLVACIPLVILQMWFSFLWSSFAAPFTIAVVFTLPNMLIANSEDFGPYYPWVQPFLAMMPEGGGFIVSPVTLWSVIGVSSILFAGLGTIYIKRKVF</sequence>
<dbReference type="Proteomes" id="UP000219546">
    <property type="component" value="Unassembled WGS sequence"/>
</dbReference>
<keyword evidence="1" id="KW-1133">Transmembrane helix</keyword>
<evidence type="ECO:0000313" key="2">
    <source>
        <dbReference type="EMBL" id="SNX66901.1"/>
    </source>
</evidence>
<feature type="transmembrane region" description="Helical" evidence="1">
    <location>
        <begin position="20"/>
        <end position="38"/>
    </location>
</feature>
<dbReference type="EMBL" id="OAOP01000001">
    <property type="protein sequence ID" value="SNX66901.1"/>
    <property type="molecule type" value="Genomic_DNA"/>
</dbReference>
<feature type="transmembrane region" description="Helical" evidence="1">
    <location>
        <begin position="97"/>
        <end position="125"/>
    </location>
</feature>
<name>A0A285CH35_9BACI</name>
<feature type="transmembrane region" description="Helical" evidence="1">
    <location>
        <begin position="137"/>
        <end position="158"/>
    </location>
</feature>
<evidence type="ECO:0008006" key="4">
    <source>
        <dbReference type="Google" id="ProtNLM"/>
    </source>
</evidence>
<feature type="transmembrane region" description="Helical" evidence="1">
    <location>
        <begin position="205"/>
        <end position="234"/>
    </location>
</feature>
<dbReference type="OrthoDB" id="9781996at2"/>
<dbReference type="CDD" id="cd21809">
    <property type="entry name" value="ABC-2_lan_permease-like"/>
    <property type="match status" value="1"/>
</dbReference>
<feature type="transmembrane region" description="Helical" evidence="1">
    <location>
        <begin position="165"/>
        <end position="185"/>
    </location>
</feature>
<evidence type="ECO:0000313" key="3">
    <source>
        <dbReference type="Proteomes" id="UP000219546"/>
    </source>
</evidence>
<dbReference type="RefSeq" id="WP_097156742.1">
    <property type="nucleotide sequence ID" value="NZ_JBEPMQ010000012.1"/>
</dbReference>